<keyword evidence="5" id="KW-0418">Kinase</keyword>
<feature type="signal peptide" evidence="7">
    <location>
        <begin position="1"/>
        <end position="28"/>
    </location>
</feature>
<evidence type="ECO:0000313" key="10">
    <source>
        <dbReference type="Proteomes" id="UP000284403"/>
    </source>
</evidence>
<dbReference type="Gene3D" id="1.10.510.10">
    <property type="entry name" value="Transferase(Phosphotransferase) domain 1"/>
    <property type="match status" value="1"/>
</dbReference>
<keyword evidence="3 4" id="KW-0067">ATP-binding</keyword>
<dbReference type="InterPro" id="IPR011009">
    <property type="entry name" value="Kinase-like_dom_sf"/>
</dbReference>
<keyword evidence="9" id="KW-0808">Transferase</keyword>
<feature type="chain" id="PRO_5018726234" description="non-specific serine/threonine protein kinase" evidence="7">
    <location>
        <begin position="29"/>
        <end position="442"/>
    </location>
</feature>
<dbReference type="InterPro" id="IPR050235">
    <property type="entry name" value="CK1_Ser-Thr_kinase"/>
</dbReference>
<gene>
    <name evidence="9" type="ORF">Tco025E_07264</name>
</gene>
<dbReference type="EMBL" id="MKKU01000545">
    <property type="protein sequence ID" value="RNF08154.1"/>
    <property type="molecule type" value="Genomic_DNA"/>
</dbReference>
<dbReference type="GO" id="GO:0005524">
    <property type="term" value="F:ATP binding"/>
    <property type="evidence" value="ECO:0007669"/>
    <property type="project" value="UniProtKB-UniRule"/>
</dbReference>
<evidence type="ECO:0000256" key="2">
    <source>
        <dbReference type="ARBA" id="ARBA00022741"/>
    </source>
</evidence>
<dbReference type="Proteomes" id="UP000284403">
    <property type="component" value="Unassembled WGS sequence"/>
</dbReference>
<reference evidence="9 10" key="1">
    <citation type="journal article" date="2018" name="BMC Genomics">
        <title>Genomic comparison of Trypanosoma conorhini and Trypanosoma rangeli to Trypanosoma cruzi strains of high and low virulence.</title>
        <authorList>
            <person name="Bradwell K.R."/>
            <person name="Koparde V.N."/>
            <person name="Matveyev A.V."/>
            <person name="Serrano M.G."/>
            <person name="Alves J.M."/>
            <person name="Parikh H."/>
            <person name="Huang B."/>
            <person name="Lee V."/>
            <person name="Espinosa-Alvarez O."/>
            <person name="Ortiz P.A."/>
            <person name="Costa-Martins A.G."/>
            <person name="Teixeira M.M."/>
            <person name="Buck G.A."/>
        </authorList>
    </citation>
    <scope>NUCLEOTIDE SEQUENCE [LARGE SCALE GENOMIC DNA]</scope>
    <source>
        <strain evidence="9 10">025E</strain>
    </source>
</reference>
<feature type="region of interest" description="Disordered" evidence="6">
    <location>
        <begin position="382"/>
        <end position="417"/>
    </location>
</feature>
<evidence type="ECO:0000259" key="8">
    <source>
        <dbReference type="PROSITE" id="PS50011"/>
    </source>
</evidence>
<dbReference type="OrthoDB" id="5979581at2759"/>
<dbReference type="PROSITE" id="PS00107">
    <property type="entry name" value="PROTEIN_KINASE_ATP"/>
    <property type="match status" value="1"/>
</dbReference>
<dbReference type="SUPFAM" id="SSF56112">
    <property type="entry name" value="Protein kinase-like (PK-like)"/>
    <property type="match status" value="1"/>
</dbReference>
<dbReference type="InterPro" id="IPR008271">
    <property type="entry name" value="Ser/Thr_kinase_AS"/>
</dbReference>
<proteinExistence type="inferred from homology"/>
<feature type="domain" description="Protein kinase" evidence="8">
    <location>
        <begin position="91"/>
        <end position="442"/>
    </location>
</feature>
<evidence type="ECO:0000256" key="4">
    <source>
        <dbReference type="PROSITE-ProRule" id="PRU10141"/>
    </source>
</evidence>
<dbReference type="InterPro" id="IPR017441">
    <property type="entry name" value="Protein_kinase_ATP_BS"/>
</dbReference>
<evidence type="ECO:0000256" key="7">
    <source>
        <dbReference type="SAM" id="SignalP"/>
    </source>
</evidence>
<dbReference type="PROSITE" id="PS50011">
    <property type="entry name" value="PROTEIN_KINASE_DOM"/>
    <property type="match status" value="1"/>
</dbReference>
<keyword evidence="10" id="KW-1185">Reference proteome</keyword>
<evidence type="ECO:0000256" key="5">
    <source>
        <dbReference type="RuleBase" id="RU000304"/>
    </source>
</evidence>
<dbReference type="RefSeq" id="XP_029225789.1">
    <property type="nucleotide sequence ID" value="XM_029374130.1"/>
</dbReference>
<feature type="compositionally biased region" description="Basic and acidic residues" evidence="6">
    <location>
        <begin position="405"/>
        <end position="415"/>
    </location>
</feature>
<keyword evidence="7" id="KW-0732">Signal</keyword>
<dbReference type="GeneID" id="40320875"/>
<organism evidence="9 10">
    <name type="scientific">Trypanosoma conorhini</name>
    <dbReference type="NCBI Taxonomy" id="83891"/>
    <lineage>
        <taxon>Eukaryota</taxon>
        <taxon>Discoba</taxon>
        <taxon>Euglenozoa</taxon>
        <taxon>Kinetoplastea</taxon>
        <taxon>Metakinetoplastina</taxon>
        <taxon>Trypanosomatida</taxon>
        <taxon>Trypanosomatidae</taxon>
        <taxon>Trypanosoma</taxon>
    </lineage>
</organism>
<evidence type="ECO:0000256" key="3">
    <source>
        <dbReference type="ARBA" id="ARBA00022840"/>
    </source>
</evidence>
<dbReference type="GO" id="GO:0004674">
    <property type="term" value="F:protein serine/threonine kinase activity"/>
    <property type="evidence" value="ECO:0007669"/>
    <property type="project" value="UniProtKB-KW"/>
</dbReference>
<dbReference type="SMART" id="SM00220">
    <property type="entry name" value="S_TKc"/>
    <property type="match status" value="1"/>
</dbReference>
<comment type="caution">
    <text evidence="9">The sequence shown here is derived from an EMBL/GenBank/DDBJ whole genome shotgun (WGS) entry which is preliminary data.</text>
</comment>
<dbReference type="CDD" id="cd14016">
    <property type="entry name" value="STKc_CK1"/>
    <property type="match status" value="1"/>
</dbReference>
<evidence type="ECO:0000256" key="6">
    <source>
        <dbReference type="SAM" id="MobiDB-lite"/>
    </source>
</evidence>
<dbReference type="Pfam" id="PF00069">
    <property type="entry name" value="Pkinase"/>
    <property type="match status" value="1"/>
</dbReference>
<sequence>MVSPAGDGHRWFFFCFLFACFRKSPVAALVMKCDCGDTSTRPCFAFLLLCFSPAVLGSKEGSLRAPPASTRARASSVVMSSGTITLFQGKFRLDRLLGKGGFGEVYAGVQVSTGEPIAVKLERNRGRCFLFHEARVMQDIQNSVPDRTTLGIPELKYFGQEGDFRILIMSLLGPSLEDLHAKLGRFSLKTTVMLADEMLSRLEFIHSVGYVHRDLKPDNYLLGVGRNARHLYLIDLGLSVRYRSSNGEHREMATGKSFVGTSRYASLRTHKGFSQSRRDDMEQLSYILIYLYRGHLPWSGLRMKDREAKEKAIGEIKQKLTTAQICSRCPAQFEDLLVYSRKLEFTESPQYEMCRILIASVLDTIGPNVQHDFQYDWVAARKRDSPPPSIPNERRATDNKANPKKGNEHGEKDPTKMGSKLLCFFPGLSSSAAQDLVLVNEK</sequence>
<comment type="similarity">
    <text evidence="5">Belongs to the protein kinase superfamily.</text>
</comment>
<evidence type="ECO:0000313" key="9">
    <source>
        <dbReference type="EMBL" id="RNF08154.1"/>
    </source>
</evidence>
<dbReference type="AlphaFoldDB" id="A0A3R7M324"/>
<dbReference type="EC" id="2.7.11.1" evidence="1"/>
<feature type="binding site" evidence="4">
    <location>
        <position position="120"/>
    </location>
    <ligand>
        <name>ATP</name>
        <dbReference type="ChEBI" id="CHEBI:30616"/>
    </ligand>
</feature>
<dbReference type="PROSITE" id="PS00108">
    <property type="entry name" value="PROTEIN_KINASE_ST"/>
    <property type="match status" value="1"/>
</dbReference>
<dbReference type="PANTHER" id="PTHR11909">
    <property type="entry name" value="CASEIN KINASE-RELATED"/>
    <property type="match status" value="1"/>
</dbReference>
<name>A0A3R7M324_9TRYP</name>
<keyword evidence="5" id="KW-0723">Serine/threonine-protein kinase</keyword>
<dbReference type="InterPro" id="IPR000719">
    <property type="entry name" value="Prot_kinase_dom"/>
</dbReference>
<keyword evidence="2 4" id="KW-0547">Nucleotide-binding</keyword>
<accession>A0A3R7M324</accession>
<evidence type="ECO:0000256" key="1">
    <source>
        <dbReference type="ARBA" id="ARBA00012513"/>
    </source>
</evidence>
<protein>
    <recommendedName>
        <fullName evidence="1">non-specific serine/threonine protein kinase</fullName>
        <ecNumber evidence="1">2.7.11.1</ecNumber>
    </recommendedName>
</protein>